<dbReference type="EMBL" id="JABERH010000015">
    <property type="protein sequence ID" value="NNH38079.1"/>
    <property type="molecule type" value="Genomic_DNA"/>
</dbReference>
<sequence>MSSLNHYLYAHGVAEQFLPDEYRLENNQLTVPASFVLSRMKNGGILSIYSDKVWDLSPYLPNCICRLNFNTWLENAREDDFLFCQIRIEMKKIIFALLYIKSGKSIIKSIEQRHSVLRQFAAIAYRNGCTLQQLFGDVAYMSKVNDAYAGVSYQKAIHIKAFLTDCFALQQQYPLLIPAFSTYKPIEHLVKLAAQLRLQSSKVGPQTKLIPSRIYIKLINSLSENLNEFNQNASALLQWFQRIQRDPSFARMPREFKDYKNAVSFEDARDVLGLTELFENNQIQKHANLTRYMTLIQGMAKLWIHLFTGMRDNEVNQLSYDCYQTVKSNEHEIYVLVGYTSKLHGGGNKSTYWITFEDIQFGVHAAQSIGEIYALFNLHYDMSNPAEYPLFPTLYSQKHRNKNNRNIENKTDFISNFEGAPTRTQTNFNQYLSLISVSLGDELRITESDLAELEAFDGFRNWREEKDCQIGEYWNICTHQFRRSLAVYGARSGIIGLGAMSVQYKHLTEAMTLYYRDNAVFAPNILASESQKEFIQELEYQRLVHSYAQFEDGVINSSSRLLGGAGTYLQLQKDREQLLKVFPDRDDTIKRMKKGEIAYKPSLFGACTNPDSCEKISFTAITSCLSCAHAVFDTGSAEKMQKAVQRIQRVRDTQAQGSLLYGQMDSDIMALNKTIQKIKTINIEV</sequence>
<evidence type="ECO:0000313" key="2">
    <source>
        <dbReference type="Proteomes" id="UP000532147"/>
    </source>
</evidence>
<evidence type="ECO:0008006" key="3">
    <source>
        <dbReference type="Google" id="ProtNLM"/>
    </source>
</evidence>
<name>A0A8E4FAP7_9GAMM</name>
<dbReference type="Proteomes" id="UP000532147">
    <property type="component" value="Unassembled WGS sequence"/>
</dbReference>
<proteinExistence type="predicted"/>
<gene>
    <name evidence="1" type="ORF">HLH11_05285</name>
</gene>
<evidence type="ECO:0000313" key="1">
    <source>
        <dbReference type="EMBL" id="NNH38079.1"/>
    </source>
</evidence>
<accession>A0A8E4FAP7</accession>
<reference evidence="1 2" key="1">
    <citation type="submission" date="2020-04" db="EMBL/GenBank/DDBJ databases">
        <title>Acinetobacter Taxon 24.</title>
        <authorList>
            <person name="Nemec A."/>
            <person name="Radolfova-Krizova L."/>
            <person name="Higgins P.G."/>
            <person name="Spanelova P."/>
        </authorList>
    </citation>
    <scope>NUCLEOTIDE SEQUENCE [LARGE SCALE GENOMIC DNA]</scope>
    <source>
        <strain evidence="1 2">ANC 4280</strain>
    </source>
</reference>
<dbReference type="AlphaFoldDB" id="A0A8E4FAP7"/>
<dbReference type="RefSeq" id="WP_171534114.1">
    <property type="nucleotide sequence ID" value="NZ_JABERH010000015.1"/>
</dbReference>
<protein>
    <recommendedName>
        <fullName evidence="3">Integrase</fullName>
    </recommendedName>
</protein>
<organism evidence="1 2">
    <name type="scientific">Acinetobacter terrae</name>
    <dbReference type="NCBI Taxonomy" id="2731247"/>
    <lineage>
        <taxon>Bacteria</taxon>
        <taxon>Pseudomonadati</taxon>
        <taxon>Pseudomonadota</taxon>
        <taxon>Gammaproteobacteria</taxon>
        <taxon>Moraxellales</taxon>
        <taxon>Moraxellaceae</taxon>
        <taxon>Acinetobacter</taxon>
        <taxon>Acinetobacter Taxon 24</taxon>
    </lineage>
</organism>
<comment type="caution">
    <text evidence="1">The sequence shown here is derived from an EMBL/GenBank/DDBJ whole genome shotgun (WGS) entry which is preliminary data.</text>
</comment>